<protein>
    <submittedName>
        <fullName evidence="1">Uncharacterized protein</fullName>
    </submittedName>
</protein>
<keyword evidence="2" id="KW-1185">Reference proteome</keyword>
<dbReference type="PROSITE" id="PS51386">
    <property type="entry name" value="RINT1_TIP20"/>
    <property type="match status" value="1"/>
</dbReference>
<dbReference type="InterPro" id="IPR007528">
    <property type="entry name" value="RINT1_Tip20"/>
</dbReference>
<dbReference type="Gene3D" id="6.10.280.210">
    <property type="entry name" value="Dsl1p vesicle tethering complex, Tip20p subunit, domain A"/>
    <property type="match status" value="1"/>
</dbReference>
<evidence type="ECO:0000313" key="2">
    <source>
        <dbReference type="Proteomes" id="UP000510647"/>
    </source>
</evidence>
<dbReference type="PANTHER" id="PTHR13520">
    <property type="entry name" value="RAD50-INTERACTING PROTEIN 1 RINT-1"/>
    <property type="match status" value="1"/>
</dbReference>
<reference evidence="1 2" key="1">
    <citation type="submission" date="2020-06" db="EMBL/GenBank/DDBJ databases">
        <title>The yeast mating-type switching endonuclease HO is a domesticated member of an unorthodox homing genetic element family.</title>
        <authorList>
            <person name="Coughlan A.Y."/>
            <person name="Lombardi L."/>
            <person name="Braun-Galleani S."/>
            <person name="Martos A.R."/>
            <person name="Galeote V."/>
            <person name="Bigey F."/>
            <person name="Dequin S."/>
            <person name="Byrne K.P."/>
            <person name="Wolfe K.H."/>
        </authorList>
    </citation>
    <scope>NUCLEOTIDE SEQUENCE [LARGE SCALE GENOMIC DNA]</scope>
    <source>
        <strain evidence="1 2">CBS2947</strain>
    </source>
</reference>
<accession>A0A7H9HKX2</accession>
<dbReference type="AlphaFoldDB" id="A0A7H9HKX2"/>
<dbReference type="InterPro" id="IPR042043">
    <property type="entry name" value="Tip20p_domC"/>
</dbReference>
<dbReference type="GO" id="GO:0070939">
    <property type="term" value="C:Dsl1/NZR complex"/>
    <property type="evidence" value="ECO:0007669"/>
    <property type="project" value="InterPro"/>
</dbReference>
<evidence type="ECO:0000313" key="1">
    <source>
        <dbReference type="EMBL" id="QLQ78006.1"/>
    </source>
</evidence>
<dbReference type="Gene3D" id="1.20.58.670">
    <property type="entry name" value="Dsl1p vesicle tethering complex, Tip20p subunit, domain D"/>
    <property type="match status" value="1"/>
</dbReference>
<name>A0A7H9HKX2_9SACH</name>
<dbReference type="GO" id="GO:0006888">
    <property type="term" value="P:endoplasmic reticulum to Golgi vesicle-mediated transport"/>
    <property type="evidence" value="ECO:0007669"/>
    <property type="project" value="InterPro"/>
</dbReference>
<dbReference type="EMBL" id="CP059267">
    <property type="protein sequence ID" value="QLQ78006.1"/>
    <property type="molecule type" value="Genomic_DNA"/>
</dbReference>
<dbReference type="InterPro" id="IPR042042">
    <property type="entry name" value="Tip20p_domB"/>
</dbReference>
<dbReference type="Gene3D" id="1.20.58.1420">
    <property type="entry name" value="Dsl1p vesicle tethering complex, Tip20p subunit, domain B"/>
    <property type="match status" value="1"/>
</dbReference>
<organism evidence="1 2">
    <name type="scientific">Torulaspora globosa</name>
    <dbReference type="NCBI Taxonomy" id="48254"/>
    <lineage>
        <taxon>Eukaryota</taxon>
        <taxon>Fungi</taxon>
        <taxon>Dikarya</taxon>
        <taxon>Ascomycota</taxon>
        <taxon>Saccharomycotina</taxon>
        <taxon>Saccharomycetes</taxon>
        <taxon>Saccharomycetales</taxon>
        <taxon>Saccharomycetaceae</taxon>
        <taxon>Torulaspora</taxon>
    </lineage>
</organism>
<dbReference type="Proteomes" id="UP000510647">
    <property type="component" value="Chromosome 1"/>
</dbReference>
<dbReference type="InterPro" id="IPR042041">
    <property type="entry name" value="Tip20p_domA"/>
</dbReference>
<proteinExistence type="predicted"/>
<dbReference type="Gene3D" id="1.10.357.100">
    <property type="entry name" value="Dsl1p vesicle tethering complex, Tip20p subunit, domain C"/>
    <property type="match status" value="1"/>
</dbReference>
<sequence>MLTSVEDLLEIDDRIASIEGERSELAAQLELARQAAERNSSVERKIGVIASEIGQKATGLDCVRQLKAQYGDLEVLCDLEKLYVRQEEQQVAQERLRQLDDEMSELEQAEPAEISLETFGGLHAELSRIKRVLETSSAVHDKFESLLRSCANEWSNRFNRQLLESKWDTPAFVPISTQTIETLGGMSTMLYRLNELRFTNEEKELWNFKCIANNFTVRFTYHFHDGNFKLETYFKFLNDYLTENLHKCIGIFHDETVGLTKEYVLDQFIDHVLVPIRKEVRSNLIKNDRSIKLALVSQILMTDRNLKKNFHYHGDGLVSLIPAEVWDIWLSHEVNAANRQFQQITKDPKDMEKSATDFVRLLNKIYDSLASFYSFDAESLKRYKLLTCSQIFISLSSAYMDYFLAVDALDEHRTAENELYQTLIKLQNFNVVYRRIFELSQEFVMIQLTEIVNLKEGTKYQSLFQNILEEYKKVIDAEIQPSVVRRIKKLLKESLRNYFKVGTWSTLTRDSSMMSAEIVNAIKLMSRIIRRMDALDIPLEVSLGIKNELLNIIVNYFIESILKLNHFNHAGLKQLEFDFQALKESLNLPENISNYQDRMLAELLKILFAKYDDSCGDFFKSSYIKTSEFSDLRNRLSISVLKDSEIQDALYRVAYGSIV</sequence>
<dbReference type="InterPro" id="IPR042040">
    <property type="entry name" value="Tip20p_domE"/>
</dbReference>
<dbReference type="PANTHER" id="PTHR13520:SF0">
    <property type="entry name" value="RAD50-INTERACTING PROTEIN 1"/>
    <property type="match status" value="1"/>
</dbReference>
<dbReference type="Pfam" id="PF04437">
    <property type="entry name" value="RINT1_TIP1"/>
    <property type="match status" value="1"/>
</dbReference>
<gene>
    <name evidence="1" type="ORF">HG537_0A02530</name>
</gene>
<dbReference type="OrthoDB" id="2189254at2759"/>
<dbReference type="InterPro" id="IPR042044">
    <property type="entry name" value="EXOC6PINT-1/Sec15/Tip20_C_dom2"/>
</dbReference>
<dbReference type="Gene3D" id="1.10.10.2270">
    <property type="entry name" value="Dsl1p vesicle tethering complex, Tip20p subunit, domain E"/>
    <property type="match status" value="1"/>
</dbReference>
<dbReference type="GO" id="GO:0060628">
    <property type="term" value="P:regulation of ER to Golgi vesicle-mediated transport"/>
    <property type="evidence" value="ECO:0007669"/>
    <property type="project" value="TreeGrafter"/>
</dbReference>
<dbReference type="GO" id="GO:0006890">
    <property type="term" value="P:retrograde vesicle-mediated transport, Golgi to endoplasmic reticulum"/>
    <property type="evidence" value="ECO:0007669"/>
    <property type="project" value="InterPro"/>
</dbReference>